<comment type="caution">
    <text evidence="1">The sequence shown here is derived from an EMBL/GenBank/DDBJ whole genome shotgun (WGS) entry which is preliminary data.</text>
</comment>
<evidence type="ECO:0000313" key="1">
    <source>
        <dbReference type="EMBL" id="KAK1845681.1"/>
    </source>
</evidence>
<proteinExistence type="predicted"/>
<sequence>MTPQAGMAAVLHWLYPSSQPLLVDLFLVSMEPEIFSKDAQLQFTMNPALQGIEEIQQSFVPAFGTLLYMKHVPMNFVKLDLSSGCTFCILEIGSHSPLGEVCAFE</sequence>
<gene>
    <name evidence="1" type="ORF">CCHR01_11692</name>
</gene>
<keyword evidence="2" id="KW-1185">Reference proteome</keyword>
<dbReference type="EMBL" id="JAQOWY010000263">
    <property type="protein sequence ID" value="KAK1845681.1"/>
    <property type="molecule type" value="Genomic_DNA"/>
</dbReference>
<organism evidence="1 2">
    <name type="scientific">Colletotrichum chrysophilum</name>
    <dbReference type="NCBI Taxonomy" id="1836956"/>
    <lineage>
        <taxon>Eukaryota</taxon>
        <taxon>Fungi</taxon>
        <taxon>Dikarya</taxon>
        <taxon>Ascomycota</taxon>
        <taxon>Pezizomycotina</taxon>
        <taxon>Sordariomycetes</taxon>
        <taxon>Hypocreomycetidae</taxon>
        <taxon>Glomerellales</taxon>
        <taxon>Glomerellaceae</taxon>
        <taxon>Colletotrichum</taxon>
        <taxon>Colletotrichum gloeosporioides species complex</taxon>
    </lineage>
</organism>
<accession>A0AAD9ACL4</accession>
<protein>
    <submittedName>
        <fullName evidence="1">Uncharacterized protein</fullName>
    </submittedName>
</protein>
<dbReference type="Proteomes" id="UP001243330">
    <property type="component" value="Unassembled WGS sequence"/>
</dbReference>
<reference evidence="1" key="1">
    <citation type="submission" date="2023-01" db="EMBL/GenBank/DDBJ databases">
        <title>Colletotrichum chrysophilum M932 genome sequence.</title>
        <authorList>
            <person name="Baroncelli R."/>
        </authorList>
    </citation>
    <scope>NUCLEOTIDE SEQUENCE</scope>
    <source>
        <strain evidence="1">M932</strain>
    </source>
</reference>
<name>A0AAD9ACL4_9PEZI</name>
<dbReference type="AlphaFoldDB" id="A0AAD9ACL4"/>
<evidence type="ECO:0000313" key="2">
    <source>
        <dbReference type="Proteomes" id="UP001243330"/>
    </source>
</evidence>